<proteinExistence type="inferred from homology"/>
<keyword evidence="1 6" id="KW-0645">Protease</keyword>
<evidence type="ECO:0000256" key="2">
    <source>
        <dbReference type="ARBA" id="ARBA00022723"/>
    </source>
</evidence>
<dbReference type="PANTHER" id="PTHR22726:SF1">
    <property type="entry name" value="METALLOENDOPEPTIDASE OMA1, MITOCHONDRIAL"/>
    <property type="match status" value="1"/>
</dbReference>
<dbReference type="Pfam" id="PF01435">
    <property type="entry name" value="Peptidase_M48"/>
    <property type="match status" value="1"/>
</dbReference>
<keyword evidence="10" id="KW-1185">Reference proteome</keyword>
<keyword evidence="7" id="KW-0472">Membrane</keyword>
<comment type="similarity">
    <text evidence="6">Belongs to the peptidase M48 family.</text>
</comment>
<evidence type="ECO:0000256" key="6">
    <source>
        <dbReference type="RuleBase" id="RU003983"/>
    </source>
</evidence>
<keyword evidence="2" id="KW-0479">Metal-binding</keyword>
<sequence>MLFKTTARFYDGKTSVPQNIEVFLDIKQDKLSFENGQQKIVWKNTAIKFSKNNNNLICEHGNDPIQQIFISDADFIKKTYPILKSKGHQHWYDGLVNLGFMNHLLIAISLLALIGLSYVYVLPWVAEKAVTIIPESYDNEIGQLAFNEEMLLNKIDSSKTKTLNQFASELKLNNKKKLKFTVVNSDIVNAYALPDGNIVVFTGILNALQSTEELAGLLGHESSHVNNRHSMKMLCRNLSGYLFISAILGDANGVMAIIGDNVNSLNNLSFSRKFETEADNDGYTVLIKNNLNPEGMTKLFTRLKEEETIDIPEFLSSHPVTDERIKEIQKRIKSGKHNTIDNQKLTFLFQKIKE</sequence>
<evidence type="ECO:0000256" key="7">
    <source>
        <dbReference type="SAM" id="Phobius"/>
    </source>
</evidence>
<dbReference type="RefSeq" id="WP_129434481.1">
    <property type="nucleotide sequence ID" value="NZ_SBKO01000001.1"/>
</dbReference>
<dbReference type="CDD" id="cd07332">
    <property type="entry name" value="M48C_Oma1_like"/>
    <property type="match status" value="1"/>
</dbReference>
<feature type="domain" description="Peptidase M48" evidence="8">
    <location>
        <begin position="162"/>
        <end position="331"/>
    </location>
</feature>
<dbReference type="InterPro" id="IPR001915">
    <property type="entry name" value="Peptidase_M48"/>
</dbReference>
<keyword evidence="5 6" id="KW-0482">Metalloprotease</keyword>
<name>A0A4Q1K5V5_9FLAO</name>
<protein>
    <submittedName>
        <fullName evidence="9">M48 family metallopeptidase</fullName>
    </submittedName>
</protein>
<evidence type="ECO:0000313" key="10">
    <source>
        <dbReference type="Proteomes" id="UP000290283"/>
    </source>
</evidence>
<reference evidence="10" key="1">
    <citation type="submission" date="2019-01" db="EMBL/GenBank/DDBJ databases">
        <title>Cytophagaceae bacterium strain CAR-16.</title>
        <authorList>
            <person name="Chen W.-M."/>
        </authorList>
    </citation>
    <scope>NUCLEOTIDE SEQUENCE [LARGE SCALE GENOMIC DNA]</scope>
    <source>
        <strain evidence="10">LLJ-11</strain>
    </source>
</reference>
<evidence type="ECO:0000256" key="4">
    <source>
        <dbReference type="ARBA" id="ARBA00022833"/>
    </source>
</evidence>
<dbReference type="GO" id="GO:0004222">
    <property type="term" value="F:metalloendopeptidase activity"/>
    <property type="evidence" value="ECO:0007669"/>
    <property type="project" value="InterPro"/>
</dbReference>
<keyword evidence="3 6" id="KW-0378">Hydrolase</keyword>
<dbReference type="Proteomes" id="UP000290283">
    <property type="component" value="Unassembled WGS sequence"/>
</dbReference>
<keyword evidence="7" id="KW-1133">Transmembrane helix</keyword>
<dbReference type="GO" id="GO:0051603">
    <property type="term" value="P:proteolysis involved in protein catabolic process"/>
    <property type="evidence" value="ECO:0007669"/>
    <property type="project" value="TreeGrafter"/>
</dbReference>
<evidence type="ECO:0000259" key="8">
    <source>
        <dbReference type="Pfam" id="PF01435"/>
    </source>
</evidence>
<keyword evidence="4 6" id="KW-0862">Zinc</keyword>
<accession>A0A4Q1K5V5</accession>
<dbReference type="OrthoDB" id="9810445at2"/>
<dbReference type="EMBL" id="SBKO01000001">
    <property type="protein sequence ID" value="RXR21017.1"/>
    <property type="molecule type" value="Genomic_DNA"/>
</dbReference>
<keyword evidence="7" id="KW-0812">Transmembrane</keyword>
<dbReference type="AlphaFoldDB" id="A0A4Q1K5V5"/>
<dbReference type="PANTHER" id="PTHR22726">
    <property type="entry name" value="METALLOENDOPEPTIDASE OMA1"/>
    <property type="match status" value="1"/>
</dbReference>
<feature type="transmembrane region" description="Helical" evidence="7">
    <location>
        <begin position="238"/>
        <end position="259"/>
    </location>
</feature>
<dbReference type="InterPro" id="IPR051156">
    <property type="entry name" value="Mito/Outer_Membr_Metalloprot"/>
</dbReference>
<evidence type="ECO:0000256" key="1">
    <source>
        <dbReference type="ARBA" id="ARBA00022670"/>
    </source>
</evidence>
<dbReference type="GO" id="GO:0016020">
    <property type="term" value="C:membrane"/>
    <property type="evidence" value="ECO:0007669"/>
    <property type="project" value="TreeGrafter"/>
</dbReference>
<dbReference type="Gene3D" id="3.30.2010.10">
    <property type="entry name" value="Metalloproteases ('zincins'), catalytic domain"/>
    <property type="match status" value="1"/>
</dbReference>
<feature type="transmembrane region" description="Helical" evidence="7">
    <location>
        <begin position="100"/>
        <end position="121"/>
    </location>
</feature>
<evidence type="ECO:0000256" key="5">
    <source>
        <dbReference type="ARBA" id="ARBA00023049"/>
    </source>
</evidence>
<comment type="caution">
    <text evidence="9">The sequence shown here is derived from an EMBL/GenBank/DDBJ whole genome shotgun (WGS) entry which is preliminary data.</text>
</comment>
<evidence type="ECO:0000313" key="9">
    <source>
        <dbReference type="EMBL" id="RXR21017.1"/>
    </source>
</evidence>
<comment type="cofactor">
    <cofactor evidence="6">
        <name>Zn(2+)</name>
        <dbReference type="ChEBI" id="CHEBI:29105"/>
    </cofactor>
    <text evidence="6">Binds 1 zinc ion per subunit.</text>
</comment>
<dbReference type="GO" id="GO:0046872">
    <property type="term" value="F:metal ion binding"/>
    <property type="evidence" value="ECO:0007669"/>
    <property type="project" value="UniProtKB-KW"/>
</dbReference>
<evidence type="ECO:0000256" key="3">
    <source>
        <dbReference type="ARBA" id="ARBA00022801"/>
    </source>
</evidence>
<organism evidence="9 10">
    <name type="scientific">Flavobacterium amnicola</name>
    <dbReference type="NCBI Taxonomy" id="2506422"/>
    <lineage>
        <taxon>Bacteria</taxon>
        <taxon>Pseudomonadati</taxon>
        <taxon>Bacteroidota</taxon>
        <taxon>Flavobacteriia</taxon>
        <taxon>Flavobacteriales</taxon>
        <taxon>Flavobacteriaceae</taxon>
        <taxon>Flavobacterium</taxon>
    </lineage>
</organism>
<gene>
    <name evidence="9" type="ORF">EQG63_03510</name>
</gene>